<comment type="caution">
    <text evidence="3">The sequence shown here is derived from an EMBL/GenBank/DDBJ whole genome shotgun (WGS) entry which is preliminary data.</text>
</comment>
<dbReference type="InterPro" id="IPR048020">
    <property type="entry name" value="Transpos_IS3"/>
</dbReference>
<gene>
    <name evidence="3" type="ORF">E6Q51_01755</name>
</gene>
<dbReference type="InterPro" id="IPR012337">
    <property type="entry name" value="RNaseH-like_sf"/>
</dbReference>
<protein>
    <submittedName>
        <fullName evidence="3">IS3 family transposase</fullName>
    </submittedName>
</protein>
<evidence type="ECO:0000313" key="3">
    <source>
        <dbReference type="EMBL" id="TXI38137.1"/>
    </source>
</evidence>
<reference evidence="3 4" key="1">
    <citation type="submission" date="2018-09" db="EMBL/GenBank/DDBJ databases">
        <title>Metagenome Assembled Genomes from an Advanced Water Purification Facility.</title>
        <authorList>
            <person name="Stamps B.W."/>
            <person name="Spear J.R."/>
        </authorList>
    </citation>
    <scope>NUCLEOTIDE SEQUENCE [LARGE SCALE GENOMIC DNA]</scope>
    <source>
        <strain evidence="3">Bin_42_2</strain>
    </source>
</reference>
<dbReference type="NCBIfam" id="NF033516">
    <property type="entry name" value="transpos_IS3"/>
    <property type="match status" value="1"/>
</dbReference>
<dbReference type="AlphaFoldDB" id="A0A5C7WK40"/>
<feature type="coiled-coil region" evidence="1">
    <location>
        <begin position="49"/>
        <end position="76"/>
    </location>
</feature>
<dbReference type="PANTHER" id="PTHR47515:SF1">
    <property type="entry name" value="BLR2054 PROTEIN"/>
    <property type="match status" value="1"/>
</dbReference>
<dbReference type="Pfam" id="PF01527">
    <property type="entry name" value="HTH_Tnp_1"/>
    <property type="match status" value="1"/>
</dbReference>
<keyword evidence="1" id="KW-0175">Coiled coil</keyword>
<evidence type="ECO:0000259" key="2">
    <source>
        <dbReference type="PROSITE" id="PS50994"/>
    </source>
</evidence>
<sequence length="364" mass="42105">MKKSRFTEEQIIGFLKEAEAGSPVADICRRGGFSDATFYKWRAKFGGMESTEAQRLRALERENSELKKLLAEVHLDMAALKVAFGVKPLTPQAKRDGIQRILDAQMMSERRACRLVGLSRSSWRDTPQDSHKTTELRERIKLIAHQRRRFGYRRIYDLLRFQGVEVNHKRVYRLYTEQKLSVKRRKKAKRPITERAELLIPDAPNQVWSIDFVMDSLANGRKLKCLTIADDKTHECIDIAVDHGISGLYVTRILEQAARFRGFPQAIRTDGGPEFTSRVFMGWMHANGIEHLLIQPGKPTQNAYIESFNGKFRDECLNEQWFETLSQARKVIADWRKDYNEVRPHSSCGRIPPAIYAQKLRLAQ</sequence>
<dbReference type="GO" id="GO:0003677">
    <property type="term" value="F:DNA binding"/>
    <property type="evidence" value="ECO:0007669"/>
    <property type="project" value="InterPro"/>
</dbReference>
<dbReference type="SUPFAM" id="SSF53098">
    <property type="entry name" value="Ribonuclease H-like"/>
    <property type="match status" value="1"/>
</dbReference>
<dbReference type="InterPro" id="IPR036397">
    <property type="entry name" value="RNaseH_sf"/>
</dbReference>
<organism evidence="3 4">
    <name type="scientific">Methylophilus methylotrophus</name>
    <name type="common">Bacterium W3A1</name>
    <dbReference type="NCBI Taxonomy" id="17"/>
    <lineage>
        <taxon>Bacteria</taxon>
        <taxon>Pseudomonadati</taxon>
        <taxon>Pseudomonadota</taxon>
        <taxon>Betaproteobacteria</taxon>
        <taxon>Nitrosomonadales</taxon>
        <taxon>Methylophilaceae</taxon>
        <taxon>Methylophilus</taxon>
    </lineage>
</organism>
<dbReference type="Proteomes" id="UP000321374">
    <property type="component" value="Unassembled WGS sequence"/>
</dbReference>
<dbReference type="EMBL" id="SSGG01000032">
    <property type="protein sequence ID" value="TXI38137.1"/>
    <property type="molecule type" value="Genomic_DNA"/>
</dbReference>
<name>A0A5C7WK40_METME</name>
<dbReference type="InterPro" id="IPR009057">
    <property type="entry name" value="Homeodomain-like_sf"/>
</dbReference>
<evidence type="ECO:0000256" key="1">
    <source>
        <dbReference type="SAM" id="Coils"/>
    </source>
</evidence>
<dbReference type="GO" id="GO:0015074">
    <property type="term" value="P:DNA integration"/>
    <property type="evidence" value="ECO:0007669"/>
    <property type="project" value="InterPro"/>
</dbReference>
<dbReference type="GO" id="GO:0006313">
    <property type="term" value="P:DNA transposition"/>
    <property type="evidence" value="ECO:0007669"/>
    <property type="project" value="InterPro"/>
</dbReference>
<dbReference type="InterPro" id="IPR002514">
    <property type="entry name" value="Transposase_8"/>
</dbReference>
<evidence type="ECO:0000313" key="4">
    <source>
        <dbReference type="Proteomes" id="UP000321374"/>
    </source>
</evidence>
<dbReference type="Pfam" id="PF13683">
    <property type="entry name" value="rve_3"/>
    <property type="match status" value="1"/>
</dbReference>
<dbReference type="SUPFAM" id="SSF46689">
    <property type="entry name" value="Homeodomain-like"/>
    <property type="match status" value="1"/>
</dbReference>
<accession>A0A5C7WK40</accession>
<dbReference type="InterPro" id="IPR025948">
    <property type="entry name" value="HTH-like_dom"/>
</dbReference>
<dbReference type="InterPro" id="IPR001584">
    <property type="entry name" value="Integrase_cat-core"/>
</dbReference>
<dbReference type="Pfam" id="PF13276">
    <property type="entry name" value="HTH_21"/>
    <property type="match status" value="1"/>
</dbReference>
<dbReference type="PANTHER" id="PTHR47515">
    <property type="entry name" value="LOW CALCIUM RESPONSE LOCUS PROTEIN T"/>
    <property type="match status" value="1"/>
</dbReference>
<dbReference type="GO" id="GO:0004803">
    <property type="term" value="F:transposase activity"/>
    <property type="evidence" value="ECO:0007669"/>
    <property type="project" value="InterPro"/>
</dbReference>
<dbReference type="Gene3D" id="3.30.420.10">
    <property type="entry name" value="Ribonuclease H-like superfamily/Ribonuclease H"/>
    <property type="match status" value="1"/>
</dbReference>
<feature type="domain" description="Integrase catalytic" evidence="2">
    <location>
        <begin position="200"/>
        <end position="360"/>
    </location>
</feature>
<proteinExistence type="predicted"/>
<dbReference type="PROSITE" id="PS50994">
    <property type="entry name" value="INTEGRASE"/>
    <property type="match status" value="1"/>
</dbReference>